<name>A0A3S5CRN5_9PLAT</name>
<dbReference type="EMBL" id="CAAALY010275261">
    <property type="protein sequence ID" value="VEL42582.1"/>
    <property type="molecule type" value="Genomic_DNA"/>
</dbReference>
<reference evidence="1" key="1">
    <citation type="submission" date="2018-11" db="EMBL/GenBank/DDBJ databases">
        <authorList>
            <consortium name="Pathogen Informatics"/>
        </authorList>
    </citation>
    <scope>NUCLEOTIDE SEQUENCE</scope>
</reference>
<keyword evidence="2" id="KW-1185">Reference proteome</keyword>
<comment type="caution">
    <text evidence="1">The sequence shown here is derived from an EMBL/GenBank/DDBJ whole genome shotgun (WGS) entry which is preliminary data.</text>
</comment>
<dbReference type="Proteomes" id="UP000784294">
    <property type="component" value="Unassembled WGS sequence"/>
</dbReference>
<gene>
    <name evidence="1" type="ORF">PXEA_LOCUS36022</name>
</gene>
<evidence type="ECO:0000313" key="1">
    <source>
        <dbReference type="EMBL" id="VEL42582.1"/>
    </source>
</evidence>
<dbReference type="AlphaFoldDB" id="A0A3S5CRN5"/>
<protein>
    <submittedName>
        <fullName evidence="1">Uncharacterized protein</fullName>
    </submittedName>
</protein>
<evidence type="ECO:0000313" key="2">
    <source>
        <dbReference type="Proteomes" id="UP000784294"/>
    </source>
</evidence>
<organism evidence="1 2">
    <name type="scientific">Protopolystoma xenopodis</name>
    <dbReference type="NCBI Taxonomy" id="117903"/>
    <lineage>
        <taxon>Eukaryota</taxon>
        <taxon>Metazoa</taxon>
        <taxon>Spiralia</taxon>
        <taxon>Lophotrochozoa</taxon>
        <taxon>Platyhelminthes</taxon>
        <taxon>Monogenea</taxon>
        <taxon>Polyopisthocotylea</taxon>
        <taxon>Polystomatidea</taxon>
        <taxon>Polystomatidae</taxon>
        <taxon>Protopolystoma</taxon>
    </lineage>
</organism>
<sequence>MRPLLSNNASCLPPFPSTAEVQSYLPNVGPKDEANEAIVTETNILPPLCSIPQSSTEGE</sequence>
<proteinExistence type="predicted"/>
<accession>A0A3S5CRN5</accession>